<dbReference type="RefSeq" id="WP_340343473.1">
    <property type="nucleotide sequence ID" value="NZ_JBBKZT010000007.1"/>
</dbReference>
<reference evidence="2 3" key="1">
    <citation type="submission" date="2024-03" db="EMBL/GenBank/DDBJ databases">
        <title>Novel species of the genus Variovorax.</title>
        <authorList>
            <person name="Liu Q."/>
            <person name="Xin Y.-H."/>
        </authorList>
    </citation>
    <scope>NUCLEOTIDE SEQUENCE [LARGE SCALE GENOMIC DNA]</scope>
    <source>
        <strain evidence="2 3">KACC 18900</strain>
    </source>
</reference>
<protein>
    <submittedName>
        <fullName evidence="2">Uncharacterized protein</fullName>
    </submittedName>
</protein>
<dbReference type="EMBL" id="JBBKZT010000007">
    <property type="protein sequence ID" value="MEJ8848344.1"/>
    <property type="molecule type" value="Genomic_DNA"/>
</dbReference>
<name>A0ABU8WN03_9BURK</name>
<evidence type="ECO:0000256" key="1">
    <source>
        <dbReference type="SAM" id="MobiDB-lite"/>
    </source>
</evidence>
<feature type="compositionally biased region" description="Low complexity" evidence="1">
    <location>
        <begin position="503"/>
        <end position="522"/>
    </location>
</feature>
<gene>
    <name evidence="2" type="ORF">WKW82_16930</name>
</gene>
<evidence type="ECO:0000313" key="2">
    <source>
        <dbReference type="EMBL" id="MEJ8848344.1"/>
    </source>
</evidence>
<comment type="caution">
    <text evidence="2">The sequence shown here is derived from an EMBL/GenBank/DDBJ whole genome shotgun (WGS) entry which is preliminary data.</text>
</comment>
<organism evidence="2 3">
    <name type="scientific">Variovorax rhizosphaerae</name>
    <dbReference type="NCBI Taxonomy" id="1836200"/>
    <lineage>
        <taxon>Bacteria</taxon>
        <taxon>Pseudomonadati</taxon>
        <taxon>Pseudomonadota</taxon>
        <taxon>Betaproteobacteria</taxon>
        <taxon>Burkholderiales</taxon>
        <taxon>Comamonadaceae</taxon>
        <taxon>Variovorax</taxon>
    </lineage>
</organism>
<keyword evidence="3" id="KW-1185">Reference proteome</keyword>
<dbReference type="Proteomes" id="UP001385892">
    <property type="component" value="Unassembled WGS sequence"/>
</dbReference>
<sequence length="1349" mass="143625">MATKARLSAADTRTLTYGKRFLAADRAQLDIGEIATWDKYLLRERRLLVPIDVQALYVEPGNAEKMVRLPMLVAGANGVGVSNPEDGMPDPFTEGTPREAGVHLHWAMPDALLRGTFAQRDSGSANRLQLPLLPDRWVVLRILLPAGGTDAVMTGWVLEADRAIAVPLGSWTEGPNKSAVPAGVAIDKGQLTGTVGGAISWSGVYDAVLNRFAFHDPLADVATLAPKGVDENCAAYVVAGWWSDAASDPLDKARSNDSLHELLDRLRWRLLAEWGDEQWALQQQAAEFELRKALGLTTEDRWMSKRPLNVPTVARSPVARAAAAAAAPVTYMPVDKTFMDAQTLTATSAFATDAAKRFVAPAWQLRSSLLHGAIYGVPVAGKPPVDRRPSANALSVAIGQHEDEMLAALSAAPQASPEQRRASERLLTAFTAQKIDRLGSADGLVELEEHEHASAFSSVPGGTAGTDRFLQRVQTGGVGGLNIGKQRGKHATTVDLQKPGFEAHPNAAQPANAARAGAPKQQSLNSTTVFASSAKPNLVKATEMMINDIARSRVGDVLAPTEARVVNRPAARFTFPDEPMVAIRGAARSLRHGGDGRGSADGKLTCRWPTHVIQEITGVIAKDRFIRSLGSGSVPGEVLTLAREAVLHDPYHDDWIATAVSPTKADRTGIFNRLKAESVLRFGADGTYDGATVAFTGAVATSNTRRAKAAAANNPITPGKQQQQTMVADEVRKFSLYQGVDPDLVGVTTWAQPWVPMWLEWEVKVQGLDPPTLEAWQLAEVDLESASTTFDGDSVTLSGRAQLTTGAAGTLHDAITDWLKREDALDTVGAGLVDEDTEDAFRTLDEAIKNLDVVTAALDGVRTQLLGFPVSDGLRRPGSGGTVNNPAPTAAPRMLLAGAVTLSRARLLDVFGRTLDVPVNKVATPMHGTLPSAPGSLAVAPRLLRPSRWQFRLVDAKTAVGTEGTEARVDQIEASLQVNPVAGFVMPDHLDESLELFSVDGSPVGELLHEAVSGGVMWEIAAGREGPADSGPLYGLAPEQLALGRFAAGLVAADAAGRAGAPLIPDESPESALSALLRAIDTTLWTVDTFASMGSEHVAGLVGRPVAVVRAQLRLELKPPDDVDLSNADRAKEWADAEREAARFAFPVRIGELTRSDDGVLGFFVDDDYAHFRLVDKAIAGTATDAGRSRGQLGLYSTVTGMPPKTTIKHPYIAATDDADTLNLHIGQTVTLTIFMHPAGKASLTSGLLPRKAVALARDWVGPGLAAIAPSLRTGPVMVETDLDPQGQVRLPKVSVFGKDQNFLWRDTPATWRTDAILAATQTALLPDTPAELREGWIRVAPTTPGTTT</sequence>
<accession>A0ABU8WN03</accession>
<proteinExistence type="predicted"/>
<evidence type="ECO:0000313" key="3">
    <source>
        <dbReference type="Proteomes" id="UP001385892"/>
    </source>
</evidence>
<feature type="region of interest" description="Disordered" evidence="1">
    <location>
        <begin position="501"/>
        <end position="527"/>
    </location>
</feature>